<comment type="caution">
    <text evidence="1">The sequence shown here is derived from an EMBL/GenBank/DDBJ whole genome shotgun (WGS) entry which is preliminary data.</text>
</comment>
<evidence type="ECO:0000313" key="1">
    <source>
        <dbReference type="EMBL" id="OMJ86972.1"/>
    </source>
</evidence>
<gene>
    <name evidence="1" type="ORF">SteCoe_11366</name>
</gene>
<name>A0A1R2CDB4_9CILI</name>
<accession>A0A1R2CDB4</accession>
<organism evidence="1 2">
    <name type="scientific">Stentor coeruleus</name>
    <dbReference type="NCBI Taxonomy" id="5963"/>
    <lineage>
        <taxon>Eukaryota</taxon>
        <taxon>Sar</taxon>
        <taxon>Alveolata</taxon>
        <taxon>Ciliophora</taxon>
        <taxon>Postciliodesmatophora</taxon>
        <taxon>Heterotrichea</taxon>
        <taxon>Heterotrichida</taxon>
        <taxon>Stentoridae</taxon>
        <taxon>Stentor</taxon>
    </lineage>
</organism>
<dbReference type="Proteomes" id="UP000187209">
    <property type="component" value="Unassembled WGS sequence"/>
</dbReference>
<dbReference type="EMBL" id="MPUH01000189">
    <property type="protein sequence ID" value="OMJ86972.1"/>
    <property type="molecule type" value="Genomic_DNA"/>
</dbReference>
<keyword evidence="2" id="KW-1185">Reference proteome</keyword>
<protein>
    <submittedName>
        <fullName evidence="1">Uncharacterized protein</fullName>
    </submittedName>
</protein>
<reference evidence="1 2" key="1">
    <citation type="submission" date="2016-11" db="EMBL/GenBank/DDBJ databases">
        <title>The macronuclear genome of Stentor coeruleus: a giant cell with tiny introns.</title>
        <authorList>
            <person name="Slabodnick M."/>
            <person name="Ruby J.G."/>
            <person name="Reiff S.B."/>
            <person name="Swart E.C."/>
            <person name="Gosai S."/>
            <person name="Prabakaran S."/>
            <person name="Witkowska E."/>
            <person name="Larue G.E."/>
            <person name="Fisher S."/>
            <person name="Freeman R.M."/>
            <person name="Gunawardena J."/>
            <person name="Chu W."/>
            <person name="Stover N.A."/>
            <person name="Gregory B.D."/>
            <person name="Nowacki M."/>
            <person name="Derisi J."/>
            <person name="Roy S.W."/>
            <person name="Marshall W.F."/>
            <person name="Sood P."/>
        </authorList>
    </citation>
    <scope>NUCLEOTIDE SEQUENCE [LARGE SCALE GENOMIC DNA]</scope>
    <source>
        <strain evidence="1">WM001</strain>
    </source>
</reference>
<dbReference type="AlphaFoldDB" id="A0A1R2CDB4"/>
<sequence>MEEKLSGHFVNAANSCNLLYKEGILEIENSRSRGKKDVFQESLNWMIKSHEGELKFIRVDQLLYMLRNQNLKILKDN</sequence>
<evidence type="ECO:0000313" key="2">
    <source>
        <dbReference type="Proteomes" id="UP000187209"/>
    </source>
</evidence>
<proteinExistence type="predicted"/>
<dbReference type="OrthoDB" id="320267at2759"/>